<feature type="signal peptide" evidence="3">
    <location>
        <begin position="1"/>
        <end position="30"/>
    </location>
</feature>
<feature type="chain" id="PRO_5013141269" description="Transmembrane protein" evidence="3">
    <location>
        <begin position="31"/>
        <end position="380"/>
    </location>
</feature>
<keyword evidence="2" id="KW-1133">Transmembrane helix</keyword>
<keyword evidence="5" id="KW-1185">Reference proteome</keyword>
<evidence type="ECO:0000313" key="4">
    <source>
        <dbReference type="EMBL" id="GAQ84010.1"/>
    </source>
</evidence>
<gene>
    <name evidence="4" type="ORF">KFL_001730050</name>
</gene>
<keyword evidence="2" id="KW-0812">Transmembrane</keyword>
<evidence type="ECO:0000313" key="5">
    <source>
        <dbReference type="Proteomes" id="UP000054558"/>
    </source>
</evidence>
<dbReference type="Proteomes" id="UP000054558">
    <property type="component" value="Unassembled WGS sequence"/>
</dbReference>
<sequence length="380" mass="38903">MSWTSMPFRPNRRLWCSLAFVCFFVAGVGSEGVGASLPRAKRSVRSLIGTAIVGLSNVSSPDGDTGVRVDSGGKIPGEKEPPKSIGADLLFQGAAPLPLPTVDRQSSAGPEVAAGTPVSTQLLLNSAQSIAPTSPVLTTLGEKSRAPSQAPSIEPLPAFPSPPEQNSAQSLAPTSALVEGVLPNLEETSSAPVRGPSIEPLQAVLSPPKQLVHPLVDIGEPVSAPAPLESLLSQTAASGPQSSPETIPTVAALAHGPVGPVVASPYKATPVSTQTAALVVGKGSNTPGFARAEGAMNTPLDGESGDVRGFASMRGPPVDQQTGSTSSHHSHFGTWFVVLIGIGLAAGILAAVAIKLLTIRRAKRQREVLPLVQETEMTLL</sequence>
<reference evidence="4 5" key="1">
    <citation type="journal article" date="2014" name="Nat. Commun.">
        <title>Klebsormidium flaccidum genome reveals primary factors for plant terrestrial adaptation.</title>
        <authorList>
            <person name="Hori K."/>
            <person name="Maruyama F."/>
            <person name="Fujisawa T."/>
            <person name="Togashi T."/>
            <person name="Yamamoto N."/>
            <person name="Seo M."/>
            <person name="Sato S."/>
            <person name="Yamada T."/>
            <person name="Mori H."/>
            <person name="Tajima N."/>
            <person name="Moriyama T."/>
            <person name="Ikeuchi M."/>
            <person name="Watanabe M."/>
            <person name="Wada H."/>
            <person name="Kobayashi K."/>
            <person name="Saito M."/>
            <person name="Masuda T."/>
            <person name="Sasaki-Sekimoto Y."/>
            <person name="Mashiguchi K."/>
            <person name="Awai K."/>
            <person name="Shimojima M."/>
            <person name="Masuda S."/>
            <person name="Iwai M."/>
            <person name="Nobusawa T."/>
            <person name="Narise T."/>
            <person name="Kondo S."/>
            <person name="Saito H."/>
            <person name="Sato R."/>
            <person name="Murakawa M."/>
            <person name="Ihara Y."/>
            <person name="Oshima-Yamada Y."/>
            <person name="Ohtaka K."/>
            <person name="Satoh M."/>
            <person name="Sonobe K."/>
            <person name="Ishii M."/>
            <person name="Ohtani R."/>
            <person name="Kanamori-Sato M."/>
            <person name="Honoki R."/>
            <person name="Miyazaki D."/>
            <person name="Mochizuki H."/>
            <person name="Umetsu J."/>
            <person name="Higashi K."/>
            <person name="Shibata D."/>
            <person name="Kamiya Y."/>
            <person name="Sato N."/>
            <person name="Nakamura Y."/>
            <person name="Tabata S."/>
            <person name="Ida S."/>
            <person name="Kurokawa K."/>
            <person name="Ohta H."/>
        </authorList>
    </citation>
    <scope>NUCLEOTIDE SEQUENCE [LARGE SCALE GENOMIC DNA]</scope>
    <source>
        <strain evidence="4 5">NIES-2285</strain>
    </source>
</reference>
<feature type="region of interest" description="Disordered" evidence="1">
    <location>
        <begin position="139"/>
        <end position="172"/>
    </location>
</feature>
<evidence type="ECO:0000256" key="1">
    <source>
        <dbReference type="SAM" id="MobiDB-lite"/>
    </source>
</evidence>
<protein>
    <recommendedName>
        <fullName evidence="6">Transmembrane protein</fullName>
    </recommendedName>
</protein>
<evidence type="ECO:0008006" key="6">
    <source>
        <dbReference type="Google" id="ProtNLM"/>
    </source>
</evidence>
<evidence type="ECO:0000256" key="2">
    <source>
        <dbReference type="SAM" id="Phobius"/>
    </source>
</evidence>
<keyword evidence="2" id="KW-0472">Membrane</keyword>
<organism evidence="4 5">
    <name type="scientific">Klebsormidium nitens</name>
    <name type="common">Green alga</name>
    <name type="synonym">Ulothrix nitens</name>
    <dbReference type="NCBI Taxonomy" id="105231"/>
    <lineage>
        <taxon>Eukaryota</taxon>
        <taxon>Viridiplantae</taxon>
        <taxon>Streptophyta</taxon>
        <taxon>Klebsormidiophyceae</taxon>
        <taxon>Klebsormidiales</taxon>
        <taxon>Klebsormidiaceae</taxon>
        <taxon>Klebsormidium</taxon>
    </lineage>
</organism>
<dbReference type="EMBL" id="DF237122">
    <property type="protein sequence ID" value="GAQ84010.1"/>
    <property type="molecule type" value="Genomic_DNA"/>
</dbReference>
<accession>A0A1Y1HZB0</accession>
<evidence type="ECO:0000256" key="3">
    <source>
        <dbReference type="SAM" id="SignalP"/>
    </source>
</evidence>
<dbReference type="AlphaFoldDB" id="A0A1Y1HZB0"/>
<proteinExistence type="predicted"/>
<feature type="transmembrane region" description="Helical" evidence="2">
    <location>
        <begin position="332"/>
        <end position="357"/>
    </location>
</feature>
<keyword evidence="3" id="KW-0732">Signal</keyword>
<name>A0A1Y1HZB0_KLENI</name>